<dbReference type="InterPro" id="IPR051609">
    <property type="entry name" value="NmrA/Isoflavone_reductase-like"/>
</dbReference>
<dbReference type="Gene3D" id="3.40.50.720">
    <property type="entry name" value="NAD(P)-binding Rossmann-like Domain"/>
    <property type="match status" value="1"/>
</dbReference>
<keyword evidence="1" id="KW-0521">NADP</keyword>
<gene>
    <name evidence="4" type="primary">EGS1</name>
    <name evidence="4" type="ORF">CFO_g2386</name>
</gene>
<dbReference type="Pfam" id="PF05368">
    <property type="entry name" value="NmrA"/>
    <property type="match status" value="1"/>
</dbReference>
<dbReference type="PANTHER" id="PTHR47706">
    <property type="entry name" value="NMRA-LIKE FAMILY PROTEIN"/>
    <property type="match status" value="1"/>
</dbReference>
<keyword evidence="5" id="KW-1185">Reference proteome</keyword>
<dbReference type="InterPro" id="IPR036291">
    <property type="entry name" value="NAD(P)-bd_dom_sf"/>
</dbReference>
<keyword evidence="2 4" id="KW-0560">Oxidoreductase</keyword>
<dbReference type="Proteomes" id="UP000034841">
    <property type="component" value="Unassembled WGS sequence"/>
</dbReference>
<evidence type="ECO:0000256" key="1">
    <source>
        <dbReference type="ARBA" id="ARBA00022857"/>
    </source>
</evidence>
<organism evidence="4 5">
    <name type="scientific">Ceratocystis fimbriata f. sp. platani</name>
    <dbReference type="NCBI Taxonomy" id="88771"/>
    <lineage>
        <taxon>Eukaryota</taxon>
        <taxon>Fungi</taxon>
        <taxon>Dikarya</taxon>
        <taxon>Ascomycota</taxon>
        <taxon>Pezizomycotina</taxon>
        <taxon>Sordariomycetes</taxon>
        <taxon>Hypocreomycetidae</taxon>
        <taxon>Microascales</taxon>
        <taxon>Ceratocystidaceae</taxon>
        <taxon>Ceratocystis</taxon>
    </lineage>
</organism>
<reference evidence="4 5" key="1">
    <citation type="submission" date="2015-04" db="EMBL/GenBank/DDBJ databases">
        <title>Genome sequence of Ceratocystis platani, a major pathogen of plane trees.</title>
        <authorList>
            <person name="Belbahri L."/>
        </authorList>
    </citation>
    <scope>NUCLEOTIDE SEQUENCE [LARGE SCALE GENOMIC DNA]</scope>
    <source>
        <strain evidence="4 5">CFO</strain>
    </source>
</reference>
<dbReference type="EMBL" id="LBBL01000107">
    <property type="protein sequence ID" value="KKF95274.1"/>
    <property type="molecule type" value="Genomic_DNA"/>
</dbReference>
<dbReference type="InterPro" id="IPR045312">
    <property type="entry name" value="PCBER-like"/>
</dbReference>
<comment type="caution">
    <text evidence="4">The sequence shown here is derived from an EMBL/GenBank/DDBJ whole genome shotgun (WGS) entry which is preliminary data.</text>
</comment>
<evidence type="ECO:0000313" key="5">
    <source>
        <dbReference type="Proteomes" id="UP000034841"/>
    </source>
</evidence>
<accession>A0A0F8DH62</accession>
<protein>
    <submittedName>
        <fullName evidence="4">Eugenol synthase 1</fullName>
        <ecNumber evidence="4">1.1.1.318</ecNumber>
    </submittedName>
</protein>
<dbReference type="OrthoDB" id="9974981at2759"/>
<dbReference type="Gene3D" id="3.90.25.10">
    <property type="entry name" value="UDP-galactose 4-epimerase, domain 1"/>
    <property type="match status" value="1"/>
</dbReference>
<evidence type="ECO:0000259" key="3">
    <source>
        <dbReference type="Pfam" id="PF05368"/>
    </source>
</evidence>
<sequence>MSIKNVAIIGAAGNLGAPVTKALLESGFAITAISRPESTSTFPAGVAVKKVDLSSVDALTEAFKGQDAVISLITTREAAKQNVLADAAVAAGVKRYIPSEFGVNSSQVAGSRLAPGIQPKAEHITYITGLAQKNPGFTWTGITCGPFFDYCWNLKLFGVSPKDKYAAIVDSGNERFGATTLPDVAKGVVGVLTHLPETANKYIAIQTFETCQNEILAATEKVLGFKLSVLNVTADQALKKGDERMAEGDYMHAFIDYLAHWFLADGSNHKNSADILANDIIGLKQSSVEDVIKTLV</sequence>
<evidence type="ECO:0000313" key="4">
    <source>
        <dbReference type="EMBL" id="KKF95274.1"/>
    </source>
</evidence>
<dbReference type="InterPro" id="IPR008030">
    <property type="entry name" value="NmrA-like"/>
</dbReference>
<name>A0A0F8DH62_CERFI</name>
<dbReference type="CDD" id="cd05259">
    <property type="entry name" value="PCBER_SDR_a"/>
    <property type="match status" value="1"/>
</dbReference>
<proteinExistence type="predicted"/>
<dbReference type="EC" id="1.1.1.318" evidence="4"/>
<dbReference type="PANTHER" id="PTHR47706:SF9">
    <property type="entry name" value="NMRA-LIKE DOMAIN-CONTAINING PROTEIN-RELATED"/>
    <property type="match status" value="1"/>
</dbReference>
<dbReference type="AlphaFoldDB" id="A0A0F8DH62"/>
<feature type="domain" description="NmrA-like" evidence="3">
    <location>
        <begin position="4"/>
        <end position="245"/>
    </location>
</feature>
<evidence type="ECO:0000256" key="2">
    <source>
        <dbReference type="ARBA" id="ARBA00023002"/>
    </source>
</evidence>
<dbReference type="GO" id="GO:0016491">
    <property type="term" value="F:oxidoreductase activity"/>
    <property type="evidence" value="ECO:0007669"/>
    <property type="project" value="UniProtKB-KW"/>
</dbReference>
<dbReference type="SUPFAM" id="SSF51735">
    <property type="entry name" value="NAD(P)-binding Rossmann-fold domains"/>
    <property type="match status" value="1"/>
</dbReference>